<dbReference type="EMBL" id="LNXV01000019">
    <property type="protein sequence ID" value="KTC82979.1"/>
    <property type="molecule type" value="Genomic_DNA"/>
</dbReference>
<evidence type="ECO:0000313" key="2">
    <source>
        <dbReference type="EMBL" id="KTC82979.1"/>
    </source>
</evidence>
<dbReference type="InterPro" id="IPR053210">
    <property type="entry name" value="ANKRD12"/>
</dbReference>
<proteinExistence type="predicted"/>
<sequence length="366" mass="41499">MIGVFYQQEKDMPKSSLSNKMNLVLQKEYLTISPSDQRPLLGTESVRSCYAIFIYHPEKSTVLHWDDNCCRSNFDTFVKEFLGDNLKLSECSVTIVGGWKDHAESKKNGDFLLQYFDQTNKGNLDLSNFRVKTSTGSFTEQGFSLAYLDTQTGKVITDDDWKNYSPEDETYRGEKPQMRNLNRDMLDLTHLQDDKYPESGARIYARDKFHELQLKESTRLCIAAKANNISDLVQLIDEGITNVNVSPSNAKGWTPLHYACKLGKFDAAYLLIQNGGNLFQKNDAGNAPIDFLTKGSFEHKKLLTAYRLIKFNSSQNQQSLMSISLFSRHKEMVETNEQAQLSTIEAMLQTESGVSSLGEMLNSFNA</sequence>
<dbReference type="AlphaFoldDB" id="A0A0W0SHS5"/>
<evidence type="ECO:0000313" key="3">
    <source>
        <dbReference type="Proteomes" id="UP000054742"/>
    </source>
</evidence>
<comment type="caution">
    <text evidence="2">The sequence shown here is derived from an EMBL/GenBank/DDBJ whole genome shotgun (WGS) entry which is preliminary data.</text>
</comment>
<dbReference type="PANTHER" id="PTHR24149:SF14">
    <property type="entry name" value="ANKYRIN REPEAT DOMAIN 12"/>
    <property type="match status" value="1"/>
</dbReference>
<gene>
    <name evidence="2" type="ORF">Lbru_1717</name>
</gene>
<dbReference type="Gene3D" id="1.25.40.20">
    <property type="entry name" value="Ankyrin repeat-containing domain"/>
    <property type="match status" value="1"/>
</dbReference>
<dbReference type="Proteomes" id="UP000054742">
    <property type="component" value="Unassembled WGS sequence"/>
</dbReference>
<reference evidence="2 3" key="1">
    <citation type="submission" date="2015-11" db="EMBL/GenBank/DDBJ databases">
        <title>Genomic analysis of 38 Legionella species identifies large and diverse effector repertoires.</title>
        <authorList>
            <person name="Burstein D."/>
            <person name="Amaro F."/>
            <person name="Zusman T."/>
            <person name="Lifshitz Z."/>
            <person name="Cohen O."/>
            <person name="Gilbert J.A."/>
            <person name="Pupko T."/>
            <person name="Shuman H.A."/>
            <person name="Segal G."/>
        </authorList>
    </citation>
    <scope>NUCLEOTIDE SEQUENCE [LARGE SCALE GENOMIC DNA]</scope>
    <source>
        <strain evidence="2 3">ATCC 43878</strain>
    </source>
</reference>
<dbReference type="Pfam" id="PF12796">
    <property type="entry name" value="Ank_2"/>
    <property type="match status" value="1"/>
</dbReference>
<protein>
    <submittedName>
        <fullName evidence="2">Ankyrin repeats (3 copies)</fullName>
    </submittedName>
</protein>
<dbReference type="PROSITE" id="PS50088">
    <property type="entry name" value="ANK_REPEAT"/>
    <property type="match status" value="1"/>
</dbReference>
<dbReference type="STRING" id="29422.Lbru_1717"/>
<keyword evidence="3" id="KW-1185">Reference proteome</keyword>
<dbReference type="SMART" id="SM00248">
    <property type="entry name" value="ANK"/>
    <property type="match status" value="2"/>
</dbReference>
<dbReference type="InterPro" id="IPR036770">
    <property type="entry name" value="Ankyrin_rpt-contain_sf"/>
</dbReference>
<evidence type="ECO:0000256" key="1">
    <source>
        <dbReference type="PROSITE-ProRule" id="PRU00023"/>
    </source>
</evidence>
<dbReference type="RefSeq" id="WP_058441787.1">
    <property type="nucleotide sequence ID" value="NZ_CAAAHU010000031.1"/>
</dbReference>
<organism evidence="2 3">
    <name type="scientific">Legionella brunensis</name>
    <dbReference type="NCBI Taxonomy" id="29422"/>
    <lineage>
        <taxon>Bacteria</taxon>
        <taxon>Pseudomonadati</taxon>
        <taxon>Pseudomonadota</taxon>
        <taxon>Gammaproteobacteria</taxon>
        <taxon>Legionellales</taxon>
        <taxon>Legionellaceae</taxon>
        <taxon>Legionella</taxon>
    </lineage>
</organism>
<dbReference type="InterPro" id="IPR002110">
    <property type="entry name" value="Ankyrin_rpt"/>
</dbReference>
<dbReference type="PROSITE" id="PS50297">
    <property type="entry name" value="ANK_REP_REGION"/>
    <property type="match status" value="1"/>
</dbReference>
<accession>A0A0W0SHS5</accession>
<dbReference type="PANTHER" id="PTHR24149">
    <property type="entry name" value="ANKYRIN REPEAT DOMAIN-CONTAINING PROTEIN 12"/>
    <property type="match status" value="1"/>
</dbReference>
<name>A0A0W0SHS5_9GAMM</name>
<feature type="repeat" description="ANK" evidence="1">
    <location>
        <begin position="251"/>
        <end position="283"/>
    </location>
</feature>
<dbReference type="OrthoDB" id="9812708at2"/>
<dbReference type="SUPFAM" id="SSF48403">
    <property type="entry name" value="Ankyrin repeat"/>
    <property type="match status" value="1"/>
</dbReference>
<dbReference type="PATRIC" id="fig|29422.6.peg.1823"/>
<keyword evidence="1" id="KW-0040">ANK repeat</keyword>